<organism evidence="1 2">
    <name type="scientific">Stachybotrys elegans</name>
    <dbReference type="NCBI Taxonomy" id="80388"/>
    <lineage>
        <taxon>Eukaryota</taxon>
        <taxon>Fungi</taxon>
        <taxon>Dikarya</taxon>
        <taxon>Ascomycota</taxon>
        <taxon>Pezizomycotina</taxon>
        <taxon>Sordariomycetes</taxon>
        <taxon>Hypocreomycetidae</taxon>
        <taxon>Hypocreales</taxon>
        <taxon>Stachybotryaceae</taxon>
        <taxon>Stachybotrys</taxon>
    </lineage>
</organism>
<dbReference type="OrthoDB" id="5143131at2759"/>
<keyword evidence="2" id="KW-1185">Reference proteome</keyword>
<proteinExistence type="predicted"/>
<evidence type="ECO:0000313" key="1">
    <source>
        <dbReference type="EMBL" id="KAH7304264.1"/>
    </source>
</evidence>
<dbReference type="Proteomes" id="UP000813444">
    <property type="component" value="Unassembled WGS sequence"/>
</dbReference>
<gene>
    <name evidence="1" type="ORF">B0I35DRAFT_445416</name>
</gene>
<dbReference type="AlphaFoldDB" id="A0A8K0WJH0"/>
<protein>
    <submittedName>
        <fullName evidence="1">Uncharacterized protein</fullName>
    </submittedName>
</protein>
<sequence>MGSIAVLVRPCQWNLLPRTQYSGMYVLSLPGFRWPGTKGLSSVARAEHACAVVGRRQILS</sequence>
<name>A0A8K0WJH0_9HYPO</name>
<dbReference type="EMBL" id="JAGPNK010000024">
    <property type="protein sequence ID" value="KAH7304264.1"/>
    <property type="molecule type" value="Genomic_DNA"/>
</dbReference>
<evidence type="ECO:0000313" key="2">
    <source>
        <dbReference type="Proteomes" id="UP000813444"/>
    </source>
</evidence>
<comment type="caution">
    <text evidence="1">The sequence shown here is derived from an EMBL/GenBank/DDBJ whole genome shotgun (WGS) entry which is preliminary data.</text>
</comment>
<reference evidence="1" key="1">
    <citation type="journal article" date="2021" name="Nat. Commun.">
        <title>Genetic determinants of endophytism in the Arabidopsis root mycobiome.</title>
        <authorList>
            <person name="Mesny F."/>
            <person name="Miyauchi S."/>
            <person name="Thiergart T."/>
            <person name="Pickel B."/>
            <person name="Atanasova L."/>
            <person name="Karlsson M."/>
            <person name="Huettel B."/>
            <person name="Barry K.W."/>
            <person name="Haridas S."/>
            <person name="Chen C."/>
            <person name="Bauer D."/>
            <person name="Andreopoulos W."/>
            <person name="Pangilinan J."/>
            <person name="LaButti K."/>
            <person name="Riley R."/>
            <person name="Lipzen A."/>
            <person name="Clum A."/>
            <person name="Drula E."/>
            <person name="Henrissat B."/>
            <person name="Kohler A."/>
            <person name="Grigoriev I.V."/>
            <person name="Martin F.M."/>
            <person name="Hacquard S."/>
        </authorList>
    </citation>
    <scope>NUCLEOTIDE SEQUENCE</scope>
    <source>
        <strain evidence="1">MPI-CAGE-CH-0235</strain>
    </source>
</reference>
<accession>A0A8K0WJH0</accession>